<reference evidence="2 3" key="1">
    <citation type="submission" date="2019-01" db="EMBL/GenBank/DDBJ databases">
        <title>Sequencing of cultivated peanut Arachis hypogaea provides insights into genome evolution and oil improvement.</title>
        <authorList>
            <person name="Chen X."/>
        </authorList>
    </citation>
    <scope>NUCLEOTIDE SEQUENCE [LARGE SCALE GENOMIC DNA]</scope>
    <source>
        <strain evidence="3">cv. Fuhuasheng</strain>
        <tissue evidence="2">Leaves</tissue>
    </source>
</reference>
<evidence type="ECO:0000313" key="3">
    <source>
        <dbReference type="Proteomes" id="UP000289738"/>
    </source>
</evidence>
<evidence type="ECO:0000259" key="1">
    <source>
        <dbReference type="Pfam" id="PF10536"/>
    </source>
</evidence>
<dbReference type="GO" id="GO:0010073">
    <property type="term" value="P:meristem maintenance"/>
    <property type="evidence" value="ECO:0007669"/>
    <property type="project" value="InterPro"/>
</dbReference>
<comment type="caution">
    <text evidence="2">The sequence shown here is derived from an EMBL/GenBank/DDBJ whole genome shotgun (WGS) entry which is preliminary data.</text>
</comment>
<sequence>MYCHSVDVCLRGCLFLPRRVSHRFSLPDVIFSYLRETGFDDTVTLRDFVFDNSMITTFMESWRLETHTFHIPWDECTITLQDVSYHLELCANGESVGGCFNYFHTWYRIGIWELVERLFDTRPPVKHGTQKREIFSLKFT</sequence>
<name>A0A445ABB5_ARAHY</name>
<proteinExistence type="predicted"/>
<dbReference type="PANTHER" id="PTHR46033:SF1">
    <property type="entry name" value="PROTEIN MAIN-LIKE 2"/>
    <property type="match status" value="1"/>
</dbReference>
<dbReference type="AlphaFoldDB" id="A0A445ABB5"/>
<evidence type="ECO:0000313" key="2">
    <source>
        <dbReference type="EMBL" id="RYR23747.1"/>
    </source>
</evidence>
<keyword evidence="3" id="KW-1185">Reference proteome</keyword>
<dbReference type="PANTHER" id="PTHR46033">
    <property type="entry name" value="PROTEIN MAIN-LIKE 2"/>
    <property type="match status" value="1"/>
</dbReference>
<organism evidence="2 3">
    <name type="scientific">Arachis hypogaea</name>
    <name type="common">Peanut</name>
    <dbReference type="NCBI Taxonomy" id="3818"/>
    <lineage>
        <taxon>Eukaryota</taxon>
        <taxon>Viridiplantae</taxon>
        <taxon>Streptophyta</taxon>
        <taxon>Embryophyta</taxon>
        <taxon>Tracheophyta</taxon>
        <taxon>Spermatophyta</taxon>
        <taxon>Magnoliopsida</taxon>
        <taxon>eudicotyledons</taxon>
        <taxon>Gunneridae</taxon>
        <taxon>Pentapetalae</taxon>
        <taxon>rosids</taxon>
        <taxon>fabids</taxon>
        <taxon>Fabales</taxon>
        <taxon>Fabaceae</taxon>
        <taxon>Papilionoideae</taxon>
        <taxon>50 kb inversion clade</taxon>
        <taxon>dalbergioids sensu lato</taxon>
        <taxon>Dalbergieae</taxon>
        <taxon>Pterocarpus clade</taxon>
        <taxon>Arachis</taxon>
    </lineage>
</organism>
<accession>A0A445ABB5</accession>
<feature type="domain" description="Aminotransferase-like plant mobile" evidence="1">
    <location>
        <begin position="39"/>
        <end position="97"/>
    </location>
</feature>
<dbReference type="InterPro" id="IPR044824">
    <property type="entry name" value="MAIN-like"/>
</dbReference>
<dbReference type="InterPro" id="IPR019557">
    <property type="entry name" value="AminoTfrase-like_pln_mobile"/>
</dbReference>
<dbReference type="Pfam" id="PF10536">
    <property type="entry name" value="PMD"/>
    <property type="match status" value="1"/>
</dbReference>
<dbReference type="Proteomes" id="UP000289738">
    <property type="component" value="Chromosome B02"/>
</dbReference>
<dbReference type="EMBL" id="SDMP01000012">
    <property type="protein sequence ID" value="RYR23747.1"/>
    <property type="molecule type" value="Genomic_DNA"/>
</dbReference>
<protein>
    <recommendedName>
        <fullName evidence="1">Aminotransferase-like plant mobile domain-containing protein</fullName>
    </recommendedName>
</protein>
<gene>
    <name evidence="2" type="ORF">Ahy_B02g057239</name>
</gene>